<comment type="caution">
    <text evidence="1">The sequence shown here is derived from an EMBL/GenBank/DDBJ whole genome shotgun (WGS) entry which is preliminary data.</text>
</comment>
<dbReference type="PATRIC" id="fig|1702214.3.peg.543"/>
<dbReference type="InterPro" id="IPR008969">
    <property type="entry name" value="CarboxyPept-like_regulatory"/>
</dbReference>
<dbReference type="EMBL" id="LIIK01000028">
    <property type="protein sequence ID" value="KQM08626.1"/>
    <property type="molecule type" value="Genomic_DNA"/>
</dbReference>
<dbReference type="AlphaFoldDB" id="A0A0Q4B410"/>
<reference evidence="1" key="1">
    <citation type="submission" date="2015-08" db="EMBL/GenBank/DDBJ databases">
        <title>Candidatus Bacteriodes Periocalifornicus.</title>
        <authorList>
            <person name="McLean J.S."/>
            <person name="Kelley S."/>
        </authorList>
    </citation>
    <scope>NUCLEOTIDE SEQUENCE [LARGE SCALE GENOMIC DNA]</scope>
    <source>
        <strain evidence="1">12B</strain>
    </source>
</reference>
<evidence type="ECO:0000313" key="2">
    <source>
        <dbReference type="Proteomes" id="UP000054172"/>
    </source>
</evidence>
<gene>
    <name evidence="1" type="ORF">AL399_06250</name>
</gene>
<dbReference type="SUPFAM" id="SSF56935">
    <property type="entry name" value="Porins"/>
    <property type="match status" value="1"/>
</dbReference>
<dbReference type="Proteomes" id="UP000054172">
    <property type="component" value="Unassembled WGS sequence"/>
</dbReference>
<evidence type="ECO:0000313" key="1">
    <source>
        <dbReference type="EMBL" id="KQM08626.1"/>
    </source>
</evidence>
<evidence type="ECO:0008006" key="3">
    <source>
        <dbReference type="Google" id="ProtNLM"/>
    </source>
</evidence>
<dbReference type="STRING" id="1702214.AL399_06250"/>
<proteinExistence type="predicted"/>
<accession>A0A0Q4B410</accession>
<protein>
    <recommendedName>
        <fullName evidence="3">Outer membrane protein beta-barrel domain-containing protein</fullName>
    </recommendedName>
</protein>
<organism evidence="1 2">
    <name type="scientific">Candidatus [Bacteroides] periocalifornicus</name>
    <dbReference type="NCBI Taxonomy" id="1702214"/>
    <lineage>
        <taxon>Bacteria</taxon>
        <taxon>Pseudomonadati</taxon>
        <taxon>Bacteroidota</taxon>
    </lineage>
</organism>
<keyword evidence="2" id="KW-1185">Reference proteome</keyword>
<name>A0A0Q4B410_9BACT</name>
<sequence length="908" mass="101749">MIILGLFICQPARSQIVFGSGESDKITGMVEDQNRVSIPYATVLLVNPADSTVVQHTQSGEHGWFEIEKYGATNKWLQVHALGYYTETMTLTAPLKPVYVFKMREDPKEIAAVRIEARRRGMKITGDTVKYNIKAYLTGNERSLGDLLAQLPGLKVSESGRVTAQGKPVEKILFNGRDLFGTNVTMATQHVSAEVADSVAVIHGYSEYDLRKGFESSDKTVIDVAVKPSMWNKLTGEVEVGYGYKHVYTGRAMAMYIGQKHMFAGVAATNRNTGDPSFSGADFLGLQGGMDNMQSLPTNTLLWQLASPPRDSYRLRTAFGSLYYTYNKPDTVKVNAGLLVAEGKVGSRSSTDYHVLHGLDSGQTLSTVDSRLSYYRGVFGMLGISYTPNRYQLWRYAIASTLSREQDDHLAGDLLVSRVLQSAELTTNSPFYLQQDLMGNIKLGKHLLEAKFTHSYLKEQPVYGLKSDSLILPLLAPRVGGLHRVDHLSTTQDHQLKGVLSAKFRLLESQFLEVGLRSSTTLRRFTSQFSSPDGAIADRAIPNIGRLTSSNDADLLRTTTTLLVAWRKTKGFVRFRLEGDANLLAYRYAQVTHTEPLASQPYLTFSGSLDFNFTQQNRLSLSAGLRRQETQLDWVLEGYVPMSYRMLRHRDFSRPFTHITLEPYASIGGRLSDEEGKWSLYGSVDYSRDEDFSQSALRWGMLTLYAPYTTTHGHSGRASLRGNYQVGAFWNLSGWASLSARKGEVVYGSEFSQHRQGGVDLLASVRSSYSTPFNVSFSGSWARTGFGIAESPLWFSEAWSCQARLIYKRNPIRGTLTVGYEQPESLLNARANWVADAELAYTFWKGMSVILVGRRLLNLDESRWREVDFGSLYQTERVYSRIPGYVMVKLRWEFGKPSSERRAVVIMR</sequence>
<dbReference type="SUPFAM" id="SSF49464">
    <property type="entry name" value="Carboxypeptidase regulatory domain-like"/>
    <property type="match status" value="1"/>
</dbReference>